<proteinExistence type="predicted"/>
<name>A0A0F8YMI4_9ZZZZ</name>
<organism evidence="1">
    <name type="scientific">marine sediment metagenome</name>
    <dbReference type="NCBI Taxonomy" id="412755"/>
    <lineage>
        <taxon>unclassified sequences</taxon>
        <taxon>metagenomes</taxon>
        <taxon>ecological metagenomes</taxon>
    </lineage>
</organism>
<protein>
    <submittedName>
        <fullName evidence="1">Uncharacterized protein</fullName>
    </submittedName>
</protein>
<feature type="non-terminal residue" evidence="1">
    <location>
        <position position="82"/>
    </location>
</feature>
<accession>A0A0F8YMI4</accession>
<gene>
    <name evidence="1" type="ORF">LCGC14_2801480</name>
</gene>
<comment type="caution">
    <text evidence="1">The sequence shown here is derived from an EMBL/GenBank/DDBJ whole genome shotgun (WGS) entry which is preliminary data.</text>
</comment>
<reference evidence="1" key="1">
    <citation type="journal article" date="2015" name="Nature">
        <title>Complex archaea that bridge the gap between prokaryotes and eukaryotes.</title>
        <authorList>
            <person name="Spang A."/>
            <person name="Saw J.H."/>
            <person name="Jorgensen S.L."/>
            <person name="Zaremba-Niedzwiedzka K."/>
            <person name="Martijn J."/>
            <person name="Lind A.E."/>
            <person name="van Eijk R."/>
            <person name="Schleper C."/>
            <person name="Guy L."/>
            <person name="Ettema T.J."/>
        </authorList>
    </citation>
    <scope>NUCLEOTIDE SEQUENCE</scope>
</reference>
<dbReference type="EMBL" id="LAZR01052584">
    <property type="protein sequence ID" value="KKK82628.1"/>
    <property type="molecule type" value="Genomic_DNA"/>
</dbReference>
<dbReference type="AlphaFoldDB" id="A0A0F8YMI4"/>
<sequence length="82" mass="9403">MAYQHIDNLYKNQDILLFTECYAMEKIHGTSAHISYNKGELKFFAGGGNYDNFVALFNIEDLKKRFDEVIIGNETVVVYGES</sequence>
<evidence type="ECO:0000313" key="1">
    <source>
        <dbReference type="EMBL" id="KKK82628.1"/>
    </source>
</evidence>